<evidence type="ECO:0000259" key="4">
    <source>
        <dbReference type="PROSITE" id="PS50110"/>
    </source>
</evidence>
<comment type="catalytic activity">
    <reaction evidence="2">
        <text>2 GTP = 3',3'-c-di-GMP + 2 diphosphate</text>
        <dbReference type="Rhea" id="RHEA:24898"/>
        <dbReference type="ChEBI" id="CHEBI:33019"/>
        <dbReference type="ChEBI" id="CHEBI:37565"/>
        <dbReference type="ChEBI" id="CHEBI:58805"/>
        <dbReference type="EC" id="2.7.7.65"/>
    </reaction>
</comment>
<feature type="domain" description="Response regulatory" evidence="4">
    <location>
        <begin position="22"/>
        <end position="137"/>
    </location>
</feature>
<sequence>MPISKYLEALQDNLSMLTRRPRILIVDDQAINIQTLYQIFSEDHDVFMATSGQKALEFCRQNPPDLILMDIIMPGMDGLEVCQHLKGEEHTADIPVLFVTAQSDPDEESRALMAGGMDFISKPVNPDVVRARVKTHITLKLQRDLLRKLVYTDPLTGLANRRSFDDSFDREWRHCQRYGKSLAILMLDIDYFKKYNDHYGHQEGDRCLAAVAACLQANFGRPHDVVARFGGEEFICLMSECELTSAANKAENLRHAMMAMAIPHVDSQVAQVVTLSMGVASIVPNDKHSKAALIAAADAKLYEAKNNGRNCVAS</sequence>
<comment type="caution">
    <text evidence="6">The sequence shown here is derived from an EMBL/GenBank/DDBJ whole genome shotgun (WGS) entry which is preliminary data.</text>
</comment>
<dbReference type="SMART" id="SM00448">
    <property type="entry name" value="REC"/>
    <property type="match status" value="1"/>
</dbReference>
<dbReference type="InterPro" id="IPR001789">
    <property type="entry name" value="Sig_transdc_resp-reg_receiver"/>
</dbReference>
<dbReference type="EMBL" id="JACOGF010000004">
    <property type="protein sequence ID" value="MBC3917678.1"/>
    <property type="molecule type" value="Genomic_DNA"/>
</dbReference>
<dbReference type="PROSITE" id="PS50887">
    <property type="entry name" value="GGDEF"/>
    <property type="match status" value="1"/>
</dbReference>
<dbReference type="PROSITE" id="PS50110">
    <property type="entry name" value="RESPONSE_REGULATORY"/>
    <property type="match status" value="1"/>
</dbReference>
<dbReference type="InterPro" id="IPR050469">
    <property type="entry name" value="Diguanylate_Cyclase"/>
</dbReference>
<dbReference type="PANTHER" id="PTHR45138:SF9">
    <property type="entry name" value="DIGUANYLATE CYCLASE DGCM-RELATED"/>
    <property type="match status" value="1"/>
</dbReference>
<dbReference type="Gene3D" id="3.40.50.2300">
    <property type="match status" value="1"/>
</dbReference>
<dbReference type="InterPro" id="IPR000160">
    <property type="entry name" value="GGDEF_dom"/>
</dbReference>
<dbReference type="InterPro" id="IPR029787">
    <property type="entry name" value="Nucleotide_cyclase"/>
</dbReference>
<dbReference type="CDD" id="cd01949">
    <property type="entry name" value="GGDEF"/>
    <property type="match status" value="1"/>
</dbReference>
<accession>A0ABR6ZQ69</accession>
<dbReference type="Pfam" id="PF00072">
    <property type="entry name" value="Response_reg"/>
    <property type="match status" value="1"/>
</dbReference>
<evidence type="ECO:0000259" key="5">
    <source>
        <dbReference type="PROSITE" id="PS50887"/>
    </source>
</evidence>
<feature type="modified residue" description="4-aspartylphosphate" evidence="3">
    <location>
        <position position="70"/>
    </location>
</feature>
<keyword evidence="7" id="KW-1185">Reference proteome</keyword>
<dbReference type="InterPro" id="IPR011006">
    <property type="entry name" value="CheY-like_superfamily"/>
</dbReference>
<dbReference type="SUPFAM" id="SSF55073">
    <property type="entry name" value="Nucleotide cyclase"/>
    <property type="match status" value="1"/>
</dbReference>
<gene>
    <name evidence="6" type="ORF">H8L32_09355</name>
</gene>
<reference evidence="6 7" key="1">
    <citation type="submission" date="2020-08" db="EMBL/GenBank/DDBJ databases">
        <title>Novel species isolated from subtropical streams in China.</title>
        <authorList>
            <person name="Lu H."/>
        </authorList>
    </citation>
    <scope>NUCLEOTIDE SEQUENCE [LARGE SCALE GENOMIC DNA]</scope>
    <source>
        <strain evidence="6 7">CY18W</strain>
    </source>
</reference>
<evidence type="ECO:0000256" key="1">
    <source>
        <dbReference type="ARBA" id="ARBA00012528"/>
    </source>
</evidence>
<dbReference type="SUPFAM" id="SSF52172">
    <property type="entry name" value="CheY-like"/>
    <property type="match status" value="1"/>
</dbReference>
<dbReference type="Pfam" id="PF00990">
    <property type="entry name" value="GGDEF"/>
    <property type="match status" value="1"/>
</dbReference>
<proteinExistence type="predicted"/>
<organism evidence="6 7">
    <name type="scientific">Undibacterium hunanense</name>
    <dbReference type="NCBI Taxonomy" id="2762292"/>
    <lineage>
        <taxon>Bacteria</taxon>
        <taxon>Pseudomonadati</taxon>
        <taxon>Pseudomonadota</taxon>
        <taxon>Betaproteobacteria</taxon>
        <taxon>Burkholderiales</taxon>
        <taxon>Oxalobacteraceae</taxon>
        <taxon>Undibacterium</taxon>
    </lineage>
</organism>
<evidence type="ECO:0000313" key="6">
    <source>
        <dbReference type="EMBL" id="MBC3917678.1"/>
    </source>
</evidence>
<evidence type="ECO:0000313" key="7">
    <source>
        <dbReference type="Proteomes" id="UP000650424"/>
    </source>
</evidence>
<dbReference type="Gene3D" id="3.30.70.270">
    <property type="match status" value="1"/>
</dbReference>
<protein>
    <recommendedName>
        <fullName evidence="1">diguanylate cyclase</fullName>
        <ecNumber evidence="1">2.7.7.65</ecNumber>
    </recommendedName>
</protein>
<name>A0ABR6ZQ69_9BURK</name>
<dbReference type="EC" id="2.7.7.65" evidence="1"/>
<evidence type="ECO:0000256" key="2">
    <source>
        <dbReference type="ARBA" id="ARBA00034247"/>
    </source>
</evidence>
<dbReference type="NCBIfam" id="TIGR00254">
    <property type="entry name" value="GGDEF"/>
    <property type="match status" value="1"/>
</dbReference>
<keyword evidence="3" id="KW-0597">Phosphoprotein</keyword>
<dbReference type="InterPro" id="IPR043128">
    <property type="entry name" value="Rev_trsase/Diguanyl_cyclase"/>
</dbReference>
<dbReference type="Proteomes" id="UP000650424">
    <property type="component" value="Unassembled WGS sequence"/>
</dbReference>
<feature type="domain" description="GGDEF" evidence="5">
    <location>
        <begin position="180"/>
        <end position="314"/>
    </location>
</feature>
<evidence type="ECO:0000256" key="3">
    <source>
        <dbReference type="PROSITE-ProRule" id="PRU00169"/>
    </source>
</evidence>
<dbReference type="PANTHER" id="PTHR45138">
    <property type="entry name" value="REGULATORY COMPONENTS OF SENSORY TRANSDUCTION SYSTEM"/>
    <property type="match status" value="1"/>
</dbReference>
<dbReference type="SMART" id="SM00267">
    <property type="entry name" value="GGDEF"/>
    <property type="match status" value="1"/>
</dbReference>